<proteinExistence type="predicted"/>
<dbReference type="OrthoDB" id="47059at2759"/>
<evidence type="ECO:0000313" key="1">
    <source>
        <dbReference type="EMBL" id="CAH2243660.1"/>
    </source>
</evidence>
<organism evidence="1 2">
    <name type="scientific">Pararge aegeria aegeria</name>
    <dbReference type="NCBI Taxonomy" id="348720"/>
    <lineage>
        <taxon>Eukaryota</taxon>
        <taxon>Metazoa</taxon>
        <taxon>Ecdysozoa</taxon>
        <taxon>Arthropoda</taxon>
        <taxon>Hexapoda</taxon>
        <taxon>Insecta</taxon>
        <taxon>Pterygota</taxon>
        <taxon>Neoptera</taxon>
        <taxon>Endopterygota</taxon>
        <taxon>Lepidoptera</taxon>
        <taxon>Glossata</taxon>
        <taxon>Ditrysia</taxon>
        <taxon>Papilionoidea</taxon>
        <taxon>Nymphalidae</taxon>
        <taxon>Satyrinae</taxon>
        <taxon>Satyrini</taxon>
        <taxon>Parargina</taxon>
        <taxon>Pararge</taxon>
    </lineage>
</organism>
<reference evidence="1" key="1">
    <citation type="submission" date="2022-03" db="EMBL/GenBank/DDBJ databases">
        <authorList>
            <person name="Lindestad O."/>
        </authorList>
    </citation>
    <scope>NUCLEOTIDE SEQUENCE</scope>
</reference>
<evidence type="ECO:0000313" key="2">
    <source>
        <dbReference type="Proteomes" id="UP000838756"/>
    </source>
</evidence>
<dbReference type="Proteomes" id="UP000838756">
    <property type="component" value="Unassembled WGS sequence"/>
</dbReference>
<keyword evidence="2" id="KW-1185">Reference proteome</keyword>
<dbReference type="EMBL" id="CAKXAJ010025762">
    <property type="protein sequence ID" value="CAH2243660.1"/>
    <property type="molecule type" value="Genomic_DNA"/>
</dbReference>
<name>A0A8S4S768_9NEOP</name>
<sequence length="123" mass="13969">MNEFNEKYTIWRPYRYIAIYHTYIYINTIYTHIVSDGDPIRNEEISRGSRDSSTGREAKVAMGGTPIDVGVPWCWNGDPATVRAELADQNGEQMIKMESLGIAGNKLPWTVDFGTLQNINHSK</sequence>
<accession>A0A8S4S768</accession>
<gene>
    <name evidence="1" type="primary">jg26135</name>
    <name evidence="1" type="ORF">PAEG_LOCUS19764</name>
</gene>
<dbReference type="AlphaFoldDB" id="A0A8S4S768"/>
<comment type="caution">
    <text evidence="1">The sequence shown here is derived from an EMBL/GenBank/DDBJ whole genome shotgun (WGS) entry which is preliminary data.</text>
</comment>
<protein>
    <submittedName>
        <fullName evidence="1">Jg26135 protein</fullName>
    </submittedName>
</protein>